<evidence type="ECO:0000256" key="2">
    <source>
        <dbReference type="ARBA" id="ARBA00022448"/>
    </source>
</evidence>
<dbReference type="InterPro" id="IPR035906">
    <property type="entry name" value="MetI-like_sf"/>
</dbReference>
<dbReference type="Pfam" id="PF00528">
    <property type="entry name" value="BPD_transp_1"/>
    <property type="match status" value="1"/>
</dbReference>
<feature type="compositionally biased region" description="Gly residues" evidence="8">
    <location>
        <begin position="1"/>
        <end position="11"/>
    </location>
</feature>
<evidence type="ECO:0000256" key="6">
    <source>
        <dbReference type="ARBA" id="ARBA00023136"/>
    </source>
</evidence>
<dbReference type="InterPro" id="IPR000515">
    <property type="entry name" value="MetI-like"/>
</dbReference>
<feature type="transmembrane region" description="Helical" evidence="7">
    <location>
        <begin position="292"/>
        <end position="313"/>
    </location>
</feature>
<evidence type="ECO:0000256" key="3">
    <source>
        <dbReference type="ARBA" id="ARBA00022475"/>
    </source>
</evidence>
<dbReference type="Gene3D" id="1.10.3720.10">
    <property type="entry name" value="MetI-like"/>
    <property type="match status" value="1"/>
</dbReference>
<reference evidence="10 11" key="1">
    <citation type="submission" date="2022-07" db="EMBL/GenBank/DDBJ databases">
        <title>Novel species in genus cellulomonas.</title>
        <authorList>
            <person name="Ye L."/>
        </authorList>
    </citation>
    <scope>NUCLEOTIDE SEQUENCE [LARGE SCALE GENOMIC DNA]</scope>
    <source>
        <strain evidence="11">zg-Y908</strain>
    </source>
</reference>
<keyword evidence="5 7" id="KW-1133">Transmembrane helix</keyword>
<keyword evidence="2 7" id="KW-0813">Transport</keyword>
<keyword evidence="11" id="KW-1185">Reference proteome</keyword>
<feature type="transmembrane region" description="Helical" evidence="7">
    <location>
        <begin position="196"/>
        <end position="215"/>
    </location>
</feature>
<sequence>MTDGWIGGPGAGPVTDPQGRPLRALNPFDDGDDPGHDPHARQVDEPDPSPVTDAAVDAPVAAPVRRALVPFWSRRTTRVVGGAVLPVLVLAVWQYVTTSGLVAPYQLPSPASVWDAALDLQQRGELVTHVAISVQRVLIGFTIGAVVALVVAAVVGLSRAGDVLLAPTLAAIRAVPSLAWVPLLILWMKIGEDSKITLIAIGAFFPVYTTVAAALRHVDPQLVEAGRAFGLRGVRLLQSVQLPAVVPAVMSGLRLGLAQAWLFLVAAELIASSMGLGFLLTDSQNNGRVDRILLAIVLLALIGKLTDSIVAVVEKQLLRRLA</sequence>
<dbReference type="PROSITE" id="PS50928">
    <property type="entry name" value="ABC_TM1"/>
    <property type="match status" value="1"/>
</dbReference>
<dbReference type="Proteomes" id="UP001317322">
    <property type="component" value="Chromosome"/>
</dbReference>
<keyword evidence="6 7" id="KW-0472">Membrane</keyword>
<feature type="transmembrane region" description="Helical" evidence="7">
    <location>
        <begin position="261"/>
        <end position="280"/>
    </location>
</feature>
<feature type="transmembrane region" description="Helical" evidence="7">
    <location>
        <begin position="170"/>
        <end position="190"/>
    </location>
</feature>
<protein>
    <submittedName>
        <fullName evidence="10">ABC transporter permease</fullName>
    </submittedName>
</protein>
<evidence type="ECO:0000256" key="8">
    <source>
        <dbReference type="SAM" id="MobiDB-lite"/>
    </source>
</evidence>
<accession>A0ABY5K9E6</accession>
<evidence type="ECO:0000256" key="5">
    <source>
        <dbReference type="ARBA" id="ARBA00022989"/>
    </source>
</evidence>
<evidence type="ECO:0000256" key="7">
    <source>
        <dbReference type="RuleBase" id="RU363032"/>
    </source>
</evidence>
<dbReference type="CDD" id="cd06261">
    <property type="entry name" value="TM_PBP2"/>
    <property type="match status" value="1"/>
</dbReference>
<dbReference type="EMBL" id="CP101989">
    <property type="protein sequence ID" value="UUI66444.1"/>
    <property type="molecule type" value="Genomic_DNA"/>
</dbReference>
<feature type="compositionally biased region" description="Basic and acidic residues" evidence="8">
    <location>
        <begin position="33"/>
        <end position="44"/>
    </location>
</feature>
<dbReference type="RefSeq" id="WP_227564374.1">
    <property type="nucleotide sequence ID" value="NZ_CP101989.1"/>
</dbReference>
<evidence type="ECO:0000256" key="1">
    <source>
        <dbReference type="ARBA" id="ARBA00004651"/>
    </source>
</evidence>
<feature type="domain" description="ABC transmembrane type-1" evidence="9">
    <location>
        <begin position="126"/>
        <end position="311"/>
    </location>
</feature>
<name>A0ABY5K9E6_9CELL</name>
<gene>
    <name evidence="10" type="ORF">NP075_06975</name>
</gene>
<evidence type="ECO:0000256" key="4">
    <source>
        <dbReference type="ARBA" id="ARBA00022692"/>
    </source>
</evidence>
<evidence type="ECO:0000313" key="11">
    <source>
        <dbReference type="Proteomes" id="UP001317322"/>
    </source>
</evidence>
<keyword evidence="3" id="KW-1003">Cell membrane</keyword>
<proteinExistence type="inferred from homology"/>
<comment type="similarity">
    <text evidence="7">Belongs to the binding-protein-dependent transport system permease family.</text>
</comment>
<dbReference type="PANTHER" id="PTHR30151:SF39">
    <property type="entry name" value="ABC TRANSPORTER PERMEASE PROTEIN"/>
    <property type="match status" value="1"/>
</dbReference>
<evidence type="ECO:0000259" key="9">
    <source>
        <dbReference type="PROSITE" id="PS50928"/>
    </source>
</evidence>
<feature type="region of interest" description="Disordered" evidence="8">
    <location>
        <begin position="1"/>
        <end position="53"/>
    </location>
</feature>
<dbReference type="PANTHER" id="PTHR30151">
    <property type="entry name" value="ALKANE SULFONATE ABC TRANSPORTER-RELATED, MEMBRANE SUBUNIT"/>
    <property type="match status" value="1"/>
</dbReference>
<comment type="subcellular location">
    <subcellularLocation>
        <location evidence="1 7">Cell membrane</location>
        <topology evidence="1 7">Multi-pass membrane protein</topology>
    </subcellularLocation>
</comment>
<organism evidence="10 11">
    <name type="scientific">Cellulomonas wangsupingiae</name>
    <dbReference type="NCBI Taxonomy" id="2968085"/>
    <lineage>
        <taxon>Bacteria</taxon>
        <taxon>Bacillati</taxon>
        <taxon>Actinomycetota</taxon>
        <taxon>Actinomycetes</taxon>
        <taxon>Micrococcales</taxon>
        <taxon>Cellulomonadaceae</taxon>
        <taxon>Cellulomonas</taxon>
    </lineage>
</organism>
<dbReference type="SUPFAM" id="SSF161098">
    <property type="entry name" value="MetI-like"/>
    <property type="match status" value="1"/>
</dbReference>
<keyword evidence="4 7" id="KW-0812">Transmembrane</keyword>
<evidence type="ECO:0000313" key="10">
    <source>
        <dbReference type="EMBL" id="UUI66444.1"/>
    </source>
</evidence>
<feature type="transmembrane region" description="Helical" evidence="7">
    <location>
        <begin position="137"/>
        <end position="158"/>
    </location>
</feature>